<evidence type="ECO:0000259" key="2">
    <source>
        <dbReference type="PROSITE" id="PS50279"/>
    </source>
</evidence>
<sequence>MMILSILLALLSITRFANAEWVRPAACVAPLVVGSTPCSAEAPVRHFYDTEKDRCYAFRYTGCGGNANNFETKRLCEKICTGDPNRVMCPGSTKPTLNVLGKTSPCGKPNNTEGLPECVGADFYRDLGTNFCHDLGAGQCCAVESISKLASDFWLFECPDGRTKYAPPSNNSHFKYEKFVLGKNCDTNFCPDGYECVMGNYYSFCCK</sequence>
<dbReference type="SUPFAM" id="SSF57362">
    <property type="entry name" value="BPTI-like"/>
    <property type="match status" value="1"/>
</dbReference>
<reference evidence="3 4" key="1">
    <citation type="submission" date="2019-12" db="EMBL/GenBank/DDBJ databases">
        <title>Chromosome-level assembly of the Caenorhabditis remanei genome.</title>
        <authorList>
            <person name="Teterina A.A."/>
            <person name="Willis J.H."/>
            <person name="Phillips P.C."/>
        </authorList>
    </citation>
    <scope>NUCLEOTIDE SEQUENCE [LARGE SCALE GENOMIC DNA]</scope>
    <source>
        <strain evidence="3 4">PX506</strain>
        <tissue evidence="3">Whole organism</tissue>
    </source>
</reference>
<accession>A0A6A5GAU8</accession>
<dbReference type="Pfam" id="PF00014">
    <property type="entry name" value="Kunitz_BPTI"/>
    <property type="match status" value="1"/>
</dbReference>
<dbReference type="Proteomes" id="UP000483820">
    <property type="component" value="Chromosome V"/>
</dbReference>
<dbReference type="InterPro" id="IPR020901">
    <property type="entry name" value="Prtase_inh_Kunz-CS"/>
</dbReference>
<evidence type="ECO:0000256" key="1">
    <source>
        <dbReference type="SAM" id="SignalP"/>
    </source>
</evidence>
<keyword evidence="1" id="KW-0732">Signal</keyword>
<dbReference type="CDD" id="cd00109">
    <property type="entry name" value="Kunitz-type"/>
    <property type="match status" value="1"/>
</dbReference>
<dbReference type="SMART" id="SM00131">
    <property type="entry name" value="KU"/>
    <property type="match status" value="1"/>
</dbReference>
<dbReference type="EMBL" id="WUAV01000005">
    <property type="protein sequence ID" value="KAF1751911.1"/>
    <property type="molecule type" value="Genomic_DNA"/>
</dbReference>
<feature type="chain" id="PRO_5025485873" description="BPTI/Kunitz inhibitor domain-containing protein" evidence="1">
    <location>
        <begin position="20"/>
        <end position="207"/>
    </location>
</feature>
<dbReference type="Gene3D" id="4.10.410.10">
    <property type="entry name" value="Pancreatic trypsin inhibitor Kunitz domain"/>
    <property type="match status" value="1"/>
</dbReference>
<dbReference type="InterPro" id="IPR036880">
    <property type="entry name" value="Kunitz_BPTI_sf"/>
</dbReference>
<dbReference type="PRINTS" id="PR00759">
    <property type="entry name" value="BASICPTASE"/>
</dbReference>
<dbReference type="InterPro" id="IPR052861">
    <property type="entry name" value="BPTI/Kunitz_domain"/>
</dbReference>
<dbReference type="PROSITE" id="PS00280">
    <property type="entry name" value="BPTI_KUNITZ_1"/>
    <property type="match status" value="1"/>
</dbReference>
<gene>
    <name evidence="3" type="ORF">GCK72_018465</name>
</gene>
<dbReference type="CTD" id="9815064"/>
<dbReference type="GeneID" id="9815064"/>
<dbReference type="PROSITE" id="PS50279">
    <property type="entry name" value="BPTI_KUNITZ_2"/>
    <property type="match status" value="1"/>
</dbReference>
<organism evidence="3 4">
    <name type="scientific">Caenorhabditis remanei</name>
    <name type="common">Caenorhabditis vulgaris</name>
    <dbReference type="NCBI Taxonomy" id="31234"/>
    <lineage>
        <taxon>Eukaryota</taxon>
        <taxon>Metazoa</taxon>
        <taxon>Ecdysozoa</taxon>
        <taxon>Nematoda</taxon>
        <taxon>Chromadorea</taxon>
        <taxon>Rhabditida</taxon>
        <taxon>Rhabditina</taxon>
        <taxon>Rhabditomorpha</taxon>
        <taxon>Rhabditoidea</taxon>
        <taxon>Rhabditidae</taxon>
        <taxon>Peloderinae</taxon>
        <taxon>Caenorhabditis</taxon>
    </lineage>
</organism>
<dbReference type="InterPro" id="IPR002223">
    <property type="entry name" value="Kunitz_BPTI"/>
</dbReference>
<feature type="domain" description="BPTI/Kunitz inhibitor" evidence="2">
    <location>
        <begin position="27"/>
        <end position="80"/>
    </location>
</feature>
<protein>
    <recommendedName>
        <fullName evidence="2">BPTI/Kunitz inhibitor domain-containing protein</fullName>
    </recommendedName>
</protein>
<dbReference type="PANTHER" id="PTHR47248:SF6">
    <property type="entry name" value="BPTI_KUNITZ INHIBITOR DOMAIN-CONTAINING PROTEIN"/>
    <property type="match status" value="1"/>
</dbReference>
<dbReference type="AlphaFoldDB" id="A0A6A5GAU8"/>
<evidence type="ECO:0000313" key="4">
    <source>
        <dbReference type="Proteomes" id="UP000483820"/>
    </source>
</evidence>
<comment type="caution">
    <text evidence="3">The sequence shown here is derived from an EMBL/GenBank/DDBJ whole genome shotgun (WGS) entry which is preliminary data.</text>
</comment>
<evidence type="ECO:0000313" key="3">
    <source>
        <dbReference type="EMBL" id="KAF1751911.1"/>
    </source>
</evidence>
<dbReference type="PANTHER" id="PTHR47248">
    <property type="entry name" value="PROTEIN CBG06772"/>
    <property type="match status" value="1"/>
</dbReference>
<name>A0A6A5GAU8_CAERE</name>
<feature type="signal peptide" evidence="1">
    <location>
        <begin position="1"/>
        <end position="19"/>
    </location>
</feature>
<dbReference type="GO" id="GO:0004867">
    <property type="term" value="F:serine-type endopeptidase inhibitor activity"/>
    <property type="evidence" value="ECO:0007669"/>
    <property type="project" value="InterPro"/>
</dbReference>
<dbReference type="KEGG" id="crq:GCK72_018465"/>
<dbReference type="RefSeq" id="XP_003114032.2">
    <property type="nucleotide sequence ID" value="XM_003113984.2"/>
</dbReference>
<proteinExistence type="predicted"/>